<gene>
    <name evidence="2" type="ORF">HCN44_011022</name>
</gene>
<reference evidence="2 3" key="1">
    <citation type="submission" date="2020-08" db="EMBL/GenBank/DDBJ databases">
        <title>Aphidius gifuensis genome sequencing and assembly.</title>
        <authorList>
            <person name="Du Z."/>
        </authorList>
    </citation>
    <scope>NUCLEOTIDE SEQUENCE [LARGE SCALE GENOMIC DNA]</scope>
    <source>
        <strain evidence="2">YNYX2018</strain>
        <tissue evidence="2">Adults</tissue>
    </source>
</reference>
<proteinExistence type="predicted"/>
<keyword evidence="3" id="KW-1185">Reference proteome</keyword>
<comment type="caution">
    <text evidence="2">The sequence shown here is derived from an EMBL/GenBank/DDBJ whole genome shotgun (WGS) entry which is preliminary data.</text>
</comment>
<evidence type="ECO:0000313" key="2">
    <source>
        <dbReference type="EMBL" id="KAF7998614.1"/>
    </source>
</evidence>
<evidence type="ECO:0000256" key="1">
    <source>
        <dbReference type="SAM" id="MobiDB-lite"/>
    </source>
</evidence>
<sequence length="174" mass="20332">MPKRNSKQVNNKKQLEATEEKKMADGNNLIEFSNDNNDPVKLRCLVQELQNSLQQVQLKLNERDRLVVNQEKRIIALSDQVLSLKEVITLTKNMLEIRNTEVKHLQDDINGMETKMSGERSRHNDMMKKMDAAVTLNATLKNEYETQLHLFQELRGKYEEKIDLLLTENKNTHD</sequence>
<accession>A0A835CWQ9</accession>
<name>A0A835CWQ9_APHGI</name>
<feature type="compositionally biased region" description="Basic and acidic residues" evidence="1">
    <location>
        <begin position="13"/>
        <end position="24"/>
    </location>
</feature>
<protein>
    <submittedName>
        <fullName evidence="2">Uncharacterized protein</fullName>
    </submittedName>
</protein>
<dbReference type="Proteomes" id="UP000639338">
    <property type="component" value="Unassembled WGS sequence"/>
</dbReference>
<dbReference type="OrthoDB" id="6620016at2759"/>
<feature type="region of interest" description="Disordered" evidence="1">
    <location>
        <begin position="1"/>
        <end position="32"/>
    </location>
</feature>
<dbReference type="AlphaFoldDB" id="A0A835CWQ9"/>
<organism evidence="2 3">
    <name type="scientific">Aphidius gifuensis</name>
    <name type="common">Parasitoid wasp</name>
    <dbReference type="NCBI Taxonomy" id="684658"/>
    <lineage>
        <taxon>Eukaryota</taxon>
        <taxon>Metazoa</taxon>
        <taxon>Ecdysozoa</taxon>
        <taxon>Arthropoda</taxon>
        <taxon>Hexapoda</taxon>
        <taxon>Insecta</taxon>
        <taxon>Pterygota</taxon>
        <taxon>Neoptera</taxon>
        <taxon>Endopterygota</taxon>
        <taxon>Hymenoptera</taxon>
        <taxon>Apocrita</taxon>
        <taxon>Ichneumonoidea</taxon>
        <taxon>Braconidae</taxon>
        <taxon>Aphidiinae</taxon>
        <taxon>Aphidius</taxon>
    </lineage>
</organism>
<dbReference type="EMBL" id="JACMRX010000001">
    <property type="protein sequence ID" value="KAF7998614.1"/>
    <property type="molecule type" value="Genomic_DNA"/>
</dbReference>
<evidence type="ECO:0000313" key="3">
    <source>
        <dbReference type="Proteomes" id="UP000639338"/>
    </source>
</evidence>